<sequence length="191" mass="21329">MKGCLTFLVVLGLAATAFAGPDERVAEIRKWYDTVQKSKAATERKIAFEAESEPMSGDLTVRDFDGGWQTLVVSYGGEHVGIDEQYYFKDGALFFVYVVTSYWRFHPDSTDEKPKTVDTRTEDRYYFDGKTCVRRLTRSATDDAEKVPAVVAKLEQKRIEPGKEGETHRERAGKLLGAKAAADVLAAFGVK</sequence>
<protein>
    <recommendedName>
        <fullName evidence="4">Lipoprotein</fullName>
    </recommendedName>
</protein>
<evidence type="ECO:0008006" key="4">
    <source>
        <dbReference type="Google" id="ProtNLM"/>
    </source>
</evidence>
<organism evidence="2 3">
    <name type="scientific">Luteolibacter soli</name>
    <dbReference type="NCBI Taxonomy" id="3135280"/>
    <lineage>
        <taxon>Bacteria</taxon>
        <taxon>Pseudomonadati</taxon>
        <taxon>Verrucomicrobiota</taxon>
        <taxon>Verrucomicrobiia</taxon>
        <taxon>Verrucomicrobiales</taxon>
        <taxon>Verrucomicrobiaceae</taxon>
        <taxon>Luteolibacter</taxon>
    </lineage>
</organism>
<dbReference type="RefSeq" id="WP_341403030.1">
    <property type="nucleotide sequence ID" value="NZ_JBBUKT010000001.1"/>
</dbReference>
<feature type="signal peptide" evidence="1">
    <location>
        <begin position="1"/>
        <end position="19"/>
    </location>
</feature>
<name>A0ABU9APL3_9BACT</name>
<comment type="caution">
    <text evidence="2">The sequence shown here is derived from an EMBL/GenBank/DDBJ whole genome shotgun (WGS) entry which is preliminary data.</text>
</comment>
<gene>
    <name evidence="2" type="ORF">WKV53_03850</name>
</gene>
<evidence type="ECO:0000256" key="1">
    <source>
        <dbReference type="SAM" id="SignalP"/>
    </source>
</evidence>
<proteinExistence type="predicted"/>
<dbReference type="Proteomes" id="UP001371305">
    <property type="component" value="Unassembled WGS sequence"/>
</dbReference>
<reference evidence="2 3" key="1">
    <citation type="submission" date="2024-04" db="EMBL/GenBank/DDBJ databases">
        <title>Luteolibacter sp. isolated from soil.</title>
        <authorList>
            <person name="An J."/>
        </authorList>
    </citation>
    <scope>NUCLEOTIDE SEQUENCE [LARGE SCALE GENOMIC DNA]</scope>
    <source>
        <strain evidence="2 3">Y139</strain>
    </source>
</reference>
<evidence type="ECO:0000313" key="3">
    <source>
        <dbReference type="Proteomes" id="UP001371305"/>
    </source>
</evidence>
<keyword evidence="3" id="KW-1185">Reference proteome</keyword>
<dbReference type="EMBL" id="JBBUKT010000001">
    <property type="protein sequence ID" value="MEK7949611.1"/>
    <property type="molecule type" value="Genomic_DNA"/>
</dbReference>
<evidence type="ECO:0000313" key="2">
    <source>
        <dbReference type="EMBL" id="MEK7949611.1"/>
    </source>
</evidence>
<accession>A0ABU9APL3</accession>
<feature type="chain" id="PRO_5046276800" description="Lipoprotein" evidence="1">
    <location>
        <begin position="20"/>
        <end position="191"/>
    </location>
</feature>
<keyword evidence="1" id="KW-0732">Signal</keyword>